<dbReference type="EMBL" id="QPFP01000001">
    <property type="protein sequence ID" value="TEB39601.1"/>
    <property type="molecule type" value="Genomic_DNA"/>
</dbReference>
<feature type="compositionally biased region" description="Polar residues" evidence="1">
    <location>
        <begin position="1"/>
        <end position="13"/>
    </location>
</feature>
<evidence type="ECO:0000256" key="1">
    <source>
        <dbReference type="SAM" id="MobiDB-lite"/>
    </source>
</evidence>
<gene>
    <name evidence="2" type="ORF">FA13DRAFT_1723824</name>
</gene>
<proteinExistence type="predicted"/>
<evidence type="ECO:0000313" key="2">
    <source>
        <dbReference type="EMBL" id="TEB39601.1"/>
    </source>
</evidence>
<protein>
    <submittedName>
        <fullName evidence="2">Uncharacterized protein</fullName>
    </submittedName>
</protein>
<organism evidence="2 3">
    <name type="scientific">Coprinellus micaceus</name>
    <name type="common">Glistening ink-cap mushroom</name>
    <name type="synonym">Coprinus micaceus</name>
    <dbReference type="NCBI Taxonomy" id="71717"/>
    <lineage>
        <taxon>Eukaryota</taxon>
        <taxon>Fungi</taxon>
        <taxon>Dikarya</taxon>
        <taxon>Basidiomycota</taxon>
        <taxon>Agaricomycotina</taxon>
        <taxon>Agaricomycetes</taxon>
        <taxon>Agaricomycetidae</taxon>
        <taxon>Agaricales</taxon>
        <taxon>Agaricineae</taxon>
        <taxon>Psathyrellaceae</taxon>
        <taxon>Coprinellus</taxon>
    </lineage>
</organism>
<feature type="compositionally biased region" description="Basic and acidic residues" evidence="1">
    <location>
        <begin position="14"/>
        <end position="23"/>
    </location>
</feature>
<keyword evidence="3" id="KW-1185">Reference proteome</keyword>
<comment type="caution">
    <text evidence="2">The sequence shown here is derived from an EMBL/GenBank/DDBJ whole genome shotgun (WGS) entry which is preliminary data.</text>
</comment>
<name>A0A4Y7U022_COPMI</name>
<accession>A0A4Y7U022</accession>
<feature type="region of interest" description="Disordered" evidence="1">
    <location>
        <begin position="1"/>
        <end position="23"/>
    </location>
</feature>
<dbReference type="Proteomes" id="UP000298030">
    <property type="component" value="Unassembled WGS sequence"/>
</dbReference>
<evidence type="ECO:0000313" key="3">
    <source>
        <dbReference type="Proteomes" id="UP000298030"/>
    </source>
</evidence>
<sequence length="93" mass="10518">MSRMGVSTQVSTNRENHGVVKTQEVEMRSFLSIPASTSQDTQHVFGSECPWPRPVRLSHYMPECKSNLCESTQPFLEATRTKEAHRSRPQPGT</sequence>
<reference evidence="2 3" key="1">
    <citation type="journal article" date="2019" name="Nat. Ecol. Evol.">
        <title>Megaphylogeny resolves global patterns of mushroom evolution.</title>
        <authorList>
            <person name="Varga T."/>
            <person name="Krizsan K."/>
            <person name="Foldi C."/>
            <person name="Dima B."/>
            <person name="Sanchez-Garcia M."/>
            <person name="Sanchez-Ramirez S."/>
            <person name="Szollosi G.J."/>
            <person name="Szarkandi J.G."/>
            <person name="Papp V."/>
            <person name="Albert L."/>
            <person name="Andreopoulos W."/>
            <person name="Angelini C."/>
            <person name="Antonin V."/>
            <person name="Barry K.W."/>
            <person name="Bougher N.L."/>
            <person name="Buchanan P."/>
            <person name="Buyck B."/>
            <person name="Bense V."/>
            <person name="Catcheside P."/>
            <person name="Chovatia M."/>
            <person name="Cooper J."/>
            <person name="Damon W."/>
            <person name="Desjardin D."/>
            <person name="Finy P."/>
            <person name="Geml J."/>
            <person name="Haridas S."/>
            <person name="Hughes K."/>
            <person name="Justo A."/>
            <person name="Karasinski D."/>
            <person name="Kautmanova I."/>
            <person name="Kiss B."/>
            <person name="Kocsube S."/>
            <person name="Kotiranta H."/>
            <person name="LaButti K.M."/>
            <person name="Lechner B.E."/>
            <person name="Liimatainen K."/>
            <person name="Lipzen A."/>
            <person name="Lukacs Z."/>
            <person name="Mihaltcheva S."/>
            <person name="Morgado L.N."/>
            <person name="Niskanen T."/>
            <person name="Noordeloos M.E."/>
            <person name="Ohm R.A."/>
            <person name="Ortiz-Santana B."/>
            <person name="Ovrebo C."/>
            <person name="Racz N."/>
            <person name="Riley R."/>
            <person name="Savchenko A."/>
            <person name="Shiryaev A."/>
            <person name="Soop K."/>
            <person name="Spirin V."/>
            <person name="Szebenyi C."/>
            <person name="Tomsovsky M."/>
            <person name="Tulloss R.E."/>
            <person name="Uehling J."/>
            <person name="Grigoriev I.V."/>
            <person name="Vagvolgyi C."/>
            <person name="Papp T."/>
            <person name="Martin F.M."/>
            <person name="Miettinen O."/>
            <person name="Hibbett D.S."/>
            <person name="Nagy L.G."/>
        </authorList>
    </citation>
    <scope>NUCLEOTIDE SEQUENCE [LARGE SCALE GENOMIC DNA]</scope>
    <source>
        <strain evidence="2 3">FP101781</strain>
    </source>
</reference>
<dbReference type="AlphaFoldDB" id="A0A4Y7U022"/>